<dbReference type="Pfam" id="PF21597">
    <property type="entry name" value="TetR_C_43"/>
    <property type="match status" value="1"/>
</dbReference>
<organism evidence="6 7">
    <name type="scientific">Nonomuraea zeae</name>
    <dbReference type="NCBI Taxonomy" id="1642303"/>
    <lineage>
        <taxon>Bacteria</taxon>
        <taxon>Bacillati</taxon>
        <taxon>Actinomycetota</taxon>
        <taxon>Actinomycetes</taxon>
        <taxon>Streptosporangiales</taxon>
        <taxon>Streptosporangiaceae</taxon>
        <taxon>Nonomuraea</taxon>
    </lineage>
</organism>
<evidence type="ECO:0000256" key="4">
    <source>
        <dbReference type="PROSITE-ProRule" id="PRU00335"/>
    </source>
</evidence>
<feature type="DNA-binding region" description="H-T-H motif" evidence="4">
    <location>
        <begin position="61"/>
        <end position="80"/>
    </location>
</feature>
<dbReference type="OrthoDB" id="9795011at2"/>
<feature type="domain" description="HTH tetR-type" evidence="5">
    <location>
        <begin position="39"/>
        <end position="98"/>
    </location>
</feature>
<dbReference type="Gene3D" id="1.10.357.10">
    <property type="entry name" value="Tetracycline Repressor, domain 2"/>
    <property type="match status" value="1"/>
</dbReference>
<dbReference type="EMBL" id="VCKX01000012">
    <property type="protein sequence ID" value="TMR38022.1"/>
    <property type="molecule type" value="Genomic_DNA"/>
</dbReference>
<dbReference type="GO" id="GO:0003700">
    <property type="term" value="F:DNA-binding transcription factor activity"/>
    <property type="evidence" value="ECO:0007669"/>
    <property type="project" value="TreeGrafter"/>
</dbReference>
<sequence length="224" mass="24297">MAYPLMSGSLARSGYDVSSYPDGRDAMSEETPVLRRDAEHNRQRTLAAAQEVFAARGLQATLNDVAHHAGLGVGTVYRRFPNKEALAEAVYAGKLDDIRAAAQAALAGQDAYEALKVFLEHALEQAATDRGLRELIRRGTGESKQIARTREGIMKCCGCLIARAKEQGTMRDDITVGDIAPIVAMIDSVMDLPSAGAAQPWRRYLALVLDGLQARPDRRGQRSS</sequence>
<gene>
    <name evidence="6" type="ORF">ETD85_06155</name>
</gene>
<dbReference type="InterPro" id="IPR009057">
    <property type="entry name" value="Homeodomain-like_sf"/>
</dbReference>
<evidence type="ECO:0000313" key="7">
    <source>
        <dbReference type="Proteomes" id="UP000306628"/>
    </source>
</evidence>
<dbReference type="AlphaFoldDB" id="A0A5S4GZD1"/>
<dbReference type="InterPro" id="IPR049445">
    <property type="entry name" value="TetR_SbtR-like_C"/>
</dbReference>
<dbReference type="PROSITE" id="PS50977">
    <property type="entry name" value="HTH_TETR_2"/>
    <property type="match status" value="1"/>
</dbReference>
<dbReference type="SUPFAM" id="SSF48498">
    <property type="entry name" value="Tetracyclin repressor-like, C-terminal domain"/>
    <property type="match status" value="1"/>
</dbReference>
<dbReference type="SUPFAM" id="SSF46689">
    <property type="entry name" value="Homeodomain-like"/>
    <property type="match status" value="1"/>
</dbReference>
<dbReference type="PANTHER" id="PTHR30055:SF234">
    <property type="entry name" value="HTH-TYPE TRANSCRIPTIONAL REGULATOR BETI"/>
    <property type="match status" value="1"/>
</dbReference>
<dbReference type="Proteomes" id="UP000306628">
    <property type="component" value="Unassembled WGS sequence"/>
</dbReference>
<dbReference type="PROSITE" id="PS01081">
    <property type="entry name" value="HTH_TETR_1"/>
    <property type="match status" value="1"/>
</dbReference>
<keyword evidence="7" id="KW-1185">Reference proteome</keyword>
<evidence type="ECO:0000256" key="3">
    <source>
        <dbReference type="ARBA" id="ARBA00023163"/>
    </source>
</evidence>
<dbReference type="GO" id="GO:0000976">
    <property type="term" value="F:transcription cis-regulatory region binding"/>
    <property type="evidence" value="ECO:0007669"/>
    <property type="project" value="TreeGrafter"/>
</dbReference>
<comment type="caution">
    <text evidence="6">The sequence shown here is derived from an EMBL/GenBank/DDBJ whole genome shotgun (WGS) entry which is preliminary data.</text>
</comment>
<accession>A0A5S4GZD1</accession>
<dbReference type="InterPro" id="IPR050109">
    <property type="entry name" value="HTH-type_TetR-like_transc_reg"/>
</dbReference>
<evidence type="ECO:0000259" key="5">
    <source>
        <dbReference type="PROSITE" id="PS50977"/>
    </source>
</evidence>
<evidence type="ECO:0000313" key="6">
    <source>
        <dbReference type="EMBL" id="TMR38022.1"/>
    </source>
</evidence>
<dbReference type="InterPro" id="IPR036271">
    <property type="entry name" value="Tet_transcr_reg_TetR-rel_C_sf"/>
</dbReference>
<keyword evidence="1" id="KW-0805">Transcription regulation</keyword>
<reference evidence="6 7" key="1">
    <citation type="submission" date="2019-05" db="EMBL/GenBank/DDBJ databases">
        <title>Draft genome sequence of Nonomuraea zeae DSM 100528.</title>
        <authorList>
            <person name="Saricaoglu S."/>
            <person name="Isik K."/>
        </authorList>
    </citation>
    <scope>NUCLEOTIDE SEQUENCE [LARGE SCALE GENOMIC DNA]</scope>
    <source>
        <strain evidence="6 7">DSM 100528</strain>
    </source>
</reference>
<dbReference type="PANTHER" id="PTHR30055">
    <property type="entry name" value="HTH-TYPE TRANSCRIPTIONAL REGULATOR RUTR"/>
    <property type="match status" value="1"/>
</dbReference>
<name>A0A5S4GZD1_9ACTN</name>
<evidence type="ECO:0000256" key="1">
    <source>
        <dbReference type="ARBA" id="ARBA00023015"/>
    </source>
</evidence>
<dbReference type="InterPro" id="IPR001647">
    <property type="entry name" value="HTH_TetR"/>
</dbReference>
<proteinExistence type="predicted"/>
<evidence type="ECO:0000256" key="2">
    <source>
        <dbReference type="ARBA" id="ARBA00023125"/>
    </source>
</evidence>
<keyword evidence="3" id="KW-0804">Transcription</keyword>
<dbReference type="PRINTS" id="PR00455">
    <property type="entry name" value="HTHTETR"/>
</dbReference>
<dbReference type="InterPro" id="IPR023772">
    <property type="entry name" value="DNA-bd_HTH_TetR-type_CS"/>
</dbReference>
<keyword evidence="2 4" id="KW-0238">DNA-binding</keyword>
<dbReference type="Pfam" id="PF00440">
    <property type="entry name" value="TetR_N"/>
    <property type="match status" value="1"/>
</dbReference>
<protein>
    <submittedName>
        <fullName evidence="6">TetR/AcrR family transcriptional regulator</fullName>
    </submittedName>
</protein>